<keyword evidence="2" id="KW-1185">Reference proteome</keyword>
<evidence type="ECO:0000313" key="1">
    <source>
        <dbReference type="EMBL" id="EBA09917.1"/>
    </source>
</evidence>
<evidence type="ECO:0000313" key="2">
    <source>
        <dbReference type="Proteomes" id="UP000005713"/>
    </source>
</evidence>
<accession>A3JZL4</accession>
<name>A3JZL4_SAGS3</name>
<dbReference type="AlphaFoldDB" id="A3JZL4"/>
<gene>
    <name evidence="1" type="ORF">SSE37_08913</name>
</gene>
<dbReference type="EMBL" id="AAYA01000002">
    <property type="protein sequence ID" value="EBA09917.1"/>
    <property type="molecule type" value="Genomic_DNA"/>
</dbReference>
<dbReference type="Proteomes" id="UP000005713">
    <property type="component" value="Unassembled WGS sequence"/>
</dbReference>
<proteinExistence type="predicted"/>
<protein>
    <submittedName>
        <fullName evidence="1">Uncharacterized protein</fullName>
    </submittedName>
</protein>
<dbReference type="eggNOG" id="COG1917">
    <property type="taxonomic scope" value="Bacteria"/>
</dbReference>
<sequence length="122" mass="13932">MQGEVAIRRLKGGWLEQRSAEGYVLAREWPPRLDVSATSAFPDLSASRLARQIRQDLWRSLKNMRGFSPIVQIHFTLQGMTVTAGGRVYGRAPRGIASQIQSLLENPANRERWLTWARRRTT</sequence>
<organism evidence="1 2">
    <name type="scientific">Sagittula stellata (strain ATCC 700073 / DSM 11524 / E-37)</name>
    <dbReference type="NCBI Taxonomy" id="388399"/>
    <lineage>
        <taxon>Bacteria</taxon>
        <taxon>Pseudomonadati</taxon>
        <taxon>Pseudomonadota</taxon>
        <taxon>Alphaproteobacteria</taxon>
        <taxon>Rhodobacterales</taxon>
        <taxon>Roseobacteraceae</taxon>
        <taxon>Sagittula</taxon>
    </lineage>
</organism>
<reference evidence="1 2" key="1">
    <citation type="submission" date="2006-06" db="EMBL/GenBank/DDBJ databases">
        <authorList>
            <person name="Moran M.A."/>
            <person name="Ferriera S."/>
            <person name="Johnson J."/>
            <person name="Kravitz S."/>
            <person name="Beeson K."/>
            <person name="Sutton G."/>
            <person name="Rogers Y.-H."/>
            <person name="Friedman R."/>
            <person name="Frazier M."/>
            <person name="Venter J.C."/>
        </authorList>
    </citation>
    <scope>NUCLEOTIDE SEQUENCE [LARGE SCALE GENOMIC DNA]</scope>
    <source>
        <strain evidence="1 2">E-37</strain>
    </source>
</reference>
<comment type="caution">
    <text evidence="1">The sequence shown here is derived from an EMBL/GenBank/DDBJ whole genome shotgun (WGS) entry which is preliminary data.</text>
</comment>